<dbReference type="Proteomes" id="UP000792457">
    <property type="component" value="Unassembled WGS sequence"/>
</dbReference>
<keyword evidence="6 22" id="KW-0812">Transmembrane</keyword>
<evidence type="ECO:0000256" key="11">
    <source>
        <dbReference type="ARBA" id="ARBA00022777"/>
    </source>
</evidence>
<dbReference type="FunFam" id="2.60.40.10:FF:001941">
    <property type="entry name" value="Tyrosine-protein kinase receptor"/>
    <property type="match status" value="1"/>
</dbReference>
<evidence type="ECO:0000256" key="4">
    <source>
        <dbReference type="ARBA" id="ARBA00022679"/>
    </source>
</evidence>
<feature type="compositionally biased region" description="Polar residues" evidence="23">
    <location>
        <begin position="1317"/>
        <end position="1328"/>
    </location>
</feature>
<dbReference type="Pfam" id="PF00757">
    <property type="entry name" value="Furin-like"/>
    <property type="match status" value="1"/>
</dbReference>
<dbReference type="InterPro" id="IPR009030">
    <property type="entry name" value="Growth_fac_rcpt_cys_sf"/>
</dbReference>
<dbReference type="InterPro" id="IPR006211">
    <property type="entry name" value="Furin-like_Cys-rich_dom"/>
</dbReference>
<accession>A0A8K0KCK0</accession>
<comment type="cofactor">
    <cofactor evidence="1">
        <name>Mn(2+)</name>
        <dbReference type="ChEBI" id="CHEBI:29035"/>
    </cofactor>
</comment>
<dbReference type="CDD" id="cd00063">
    <property type="entry name" value="FN3"/>
    <property type="match status" value="3"/>
</dbReference>
<evidence type="ECO:0000256" key="21">
    <source>
        <dbReference type="PROSITE-ProRule" id="PRU10141"/>
    </source>
</evidence>
<dbReference type="InterPro" id="IPR000719">
    <property type="entry name" value="Prot_kinase_dom"/>
</dbReference>
<keyword evidence="17 22" id="KW-0675">Receptor</keyword>
<evidence type="ECO:0000256" key="15">
    <source>
        <dbReference type="ARBA" id="ARBA00023137"/>
    </source>
</evidence>
<dbReference type="InterPro" id="IPR036116">
    <property type="entry name" value="FN3_sf"/>
</dbReference>
<dbReference type="InterPro" id="IPR008266">
    <property type="entry name" value="Tyr_kinase_AS"/>
</dbReference>
<dbReference type="SMART" id="SM00060">
    <property type="entry name" value="FN3"/>
    <property type="match status" value="3"/>
</dbReference>
<evidence type="ECO:0000256" key="18">
    <source>
        <dbReference type="ARBA" id="ARBA00023180"/>
    </source>
</evidence>
<keyword evidence="3 22" id="KW-0597">Phosphoprotein</keyword>
<dbReference type="InterPro" id="IPR003961">
    <property type="entry name" value="FN3_dom"/>
</dbReference>
<dbReference type="InterPro" id="IPR011009">
    <property type="entry name" value="Kinase-like_dom_sf"/>
</dbReference>
<evidence type="ECO:0000259" key="24">
    <source>
        <dbReference type="PROSITE" id="PS50011"/>
    </source>
</evidence>
<keyword evidence="10 21" id="KW-0547">Nucleotide-binding</keyword>
<dbReference type="EMBL" id="KZ308564">
    <property type="protein sequence ID" value="KAG8231626.1"/>
    <property type="molecule type" value="Genomic_DNA"/>
</dbReference>
<dbReference type="FunFam" id="3.80.20.20:FF:000001">
    <property type="entry name" value="Tyrosine-protein kinase receptor"/>
    <property type="match status" value="1"/>
</dbReference>
<evidence type="ECO:0000256" key="7">
    <source>
        <dbReference type="ARBA" id="ARBA00022723"/>
    </source>
</evidence>
<reference evidence="26" key="2">
    <citation type="submission" date="2017-10" db="EMBL/GenBank/DDBJ databases">
        <title>Ladona fulva Genome sequencing and assembly.</title>
        <authorList>
            <person name="Murali S."/>
            <person name="Richards S."/>
            <person name="Bandaranaike D."/>
            <person name="Bellair M."/>
            <person name="Blankenburg K."/>
            <person name="Chao H."/>
            <person name="Dinh H."/>
            <person name="Doddapaneni H."/>
            <person name="Dugan-Rocha S."/>
            <person name="Elkadiri S."/>
            <person name="Gnanaolivu R."/>
            <person name="Hernandez B."/>
            <person name="Skinner E."/>
            <person name="Javaid M."/>
            <person name="Lee S."/>
            <person name="Li M."/>
            <person name="Ming W."/>
            <person name="Munidasa M."/>
            <person name="Muniz J."/>
            <person name="Nguyen L."/>
            <person name="Hughes D."/>
            <person name="Osuji N."/>
            <person name="Pu L.-L."/>
            <person name="Puazo M."/>
            <person name="Qu C."/>
            <person name="Quiroz J."/>
            <person name="Raj R."/>
            <person name="Weissenberger G."/>
            <person name="Xin Y."/>
            <person name="Zou X."/>
            <person name="Han Y."/>
            <person name="Worley K."/>
            <person name="Muzny D."/>
            <person name="Gibbs R."/>
        </authorList>
    </citation>
    <scope>NUCLEOTIDE SEQUENCE</scope>
    <source>
        <strain evidence="26">Sampled in the wild</strain>
    </source>
</reference>
<evidence type="ECO:0000256" key="1">
    <source>
        <dbReference type="ARBA" id="ARBA00001936"/>
    </source>
</evidence>
<dbReference type="InterPro" id="IPR036941">
    <property type="entry name" value="Rcpt_L-dom_sf"/>
</dbReference>
<dbReference type="Pfam" id="PF01030">
    <property type="entry name" value="Recep_L_domain"/>
    <property type="match status" value="1"/>
</dbReference>
<dbReference type="GO" id="GO:0005524">
    <property type="term" value="F:ATP binding"/>
    <property type="evidence" value="ECO:0007669"/>
    <property type="project" value="UniProtKB-UniRule"/>
</dbReference>
<dbReference type="InterPro" id="IPR050122">
    <property type="entry name" value="RTK"/>
</dbReference>
<dbReference type="SMART" id="SM00261">
    <property type="entry name" value="FU"/>
    <property type="match status" value="1"/>
</dbReference>
<dbReference type="PROSITE" id="PS00109">
    <property type="entry name" value="PROTEIN_KINASE_TYR"/>
    <property type="match status" value="1"/>
</dbReference>
<keyword evidence="14" id="KW-0472">Membrane</keyword>
<dbReference type="PROSITE" id="PS00107">
    <property type="entry name" value="PROTEIN_KINASE_ATP"/>
    <property type="match status" value="1"/>
</dbReference>
<evidence type="ECO:0000256" key="23">
    <source>
        <dbReference type="SAM" id="MobiDB-lite"/>
    </source>
</evidence>
<dbReference type="GO" id="GO:0030424">
    <property type="term" value="C:axon"/>
    <property type="evidence" value="ECO:0007669"/>
    <property type="project" value="TreeGrafter"/>
</dbReference>
<dbReference type="InterPro" id="IPR001245">
    <property type="entry name" value="Ser-Thr/Tyr_kinase_cat_dom"/>
</dbReference>
<dbReference type="EC" id="2.7.10.1" evidence="22"/>
<dbReference type="SUPFAM" id="SSF49265">
    <property type="entry name" value="Fibronectin type III"/>
    <property type="match status" value="3"/>
</dbReference>
<keyword evidence="9" id="KW-0677">Repeat</keyword>
<evidence type="ECO:0000256" key="13">
    <source>
        <dbReference type="ARBA" id="ARBA00022989"/>
    </source>
</evidence>
<dbReference type="OrthoDB" id="5809444at2759"/>
<dbReference type="InterPro" id="IPR002011">
    <property type="entry name" value="Tyr_kinase_rcpt_2_CS"/>
</dbReference>
<proteinExistence type="inferred from homology"/>
<evidence type="ECO:0000256" key="14">
    <source>
        <dbReference type="ARBA" id="ARBA00023136"/>
    </source>
</evidence>
<evidence type="ECO:0000313" key="26">
    <source>
        <dbReference type="EMBL" id="KAG8231626.1"/>
    </source>
</evidence>
<dbReference type="SMART" id="SM00219">
    <property type="entry name" value="TyrKc"/>
    <property type="match status" value="1"/>
</dbReference>
<dbReference type="PROSITE" id="PS00239">
    <property type="entry name" value="RECEPTOR_TYR_KIN_II"/>
    <property type="match status" value="1"/>
</dbReference>
<feature type="non-terminal residue" evidence="26">
    <location>
        <position position="1328"/>
    </location>
</feature>
<gene>
    <name evidence="26" type="ORF">J437_LFUL012555</name>
</gene>
<evidence type="ECO:0000313" key="27">
    <source>
        <dbReference type="Proteomes" id="UP000792457"/>
    </source>
</evidence>
<dbReference type="InterPro" id="IPR013783">
    <property type="entry name" value="Ig-like_fold"/>
</dbReference>
<keyword evidence="12 21" id="KW-0067">ATP-binding</keyword>
<keyword evidence="27" id="KW-1185">Reference proteome</keyword>
<feature type="compositionally biased region" description="Gly residues" evidence="23">
    <location>
        <begin position="1263"/>
        <end position="1275"/>
    </location>
</feature>
<keyword evidence="8" id="KW-0732">Signal</keyword>
<feature type="region of interest" description="Disordered" evidence="23">
    <location>
        <begin position="1189"/>
        <end position="1328"/>
    </location>
</feature>
<evidence type="ECO:0000256" key="12">
    <source>
        <dbReference type="ARBA" id="ARBA00022840"/>
    </source>
</evidence>
<dbReference type="InterPro" id="IPR020635">
    <property type="entry name" value="Tyr_kinase_cat_dom"/>
</dbReference>
<evidence type="ECO:0000256" key="5">
    <source>
        <dbReference type="ARBA" id="ARBA00022685"/>
    </source>
</evidence>
<keyword evidence="11" id="KW-0418">Kinase</keyword>
<dbReference type="FunFam" id="3.30.200.20:FF:000026">
    <property type="entry name" value="Tyrosine-protein kinase receptor"/>
    <property type="match status" value="1"/>
</dbReference>
<feature type="domain" description="Fibronectin type-III" evidence="25">
    <location>
        <begin position="709"/>
        <end position="807"/>
    </location>
</feature>
<dbReference type="SUPFAM" id="SSF52058">
    <property type="entry name" value="L domain-like"/>
    <property type="match status" value="1"/>
</dbReference>
<evidence type="ECO:0000256" key="20">
    <source>
        <dbReference type="ARBA" id="ARBA00051243"/>
    </source>
</evidence>
<evidence type="ECO:0000256" key="2">
    <source>
        <dbReference type="ARBA" id="ARBA00004479"/>
    </source>
</evidence>
<feature type="binding site" evidence="21">
    <location>
        <position position="908"/>
    </location>
    <ligand>
        <name>ATP</name>
        <dbReference type="ChEBI" id="CHEBI:30616"/>
    </ligand>
</feature>
<dbReference type="GO" id="GO:0005009">
    <property type="term" value="F:insulin receptor activity"/>
    <property type="evidence" value="ECO:0007669"/>
    <property type="project" value="TreeGrafter"/>
</dbReference>
<evidence type="ECO:0000256" key="10">
    <source>
        <dbReference type="ARBA" id="ARBA00022741"/>
    </source>
</evidence>
<dbReference type="PRINTS" id="PR00109">
    <property type="entry name" value="TYRKINASE"/>
</dbReference>
<dbReference type="Gene3D" id="2.60.40.10">
    <property type="entry name" value="Immunoglobulins"/>
    <property type="match status" value="4"/>
</dbReference>
<comment type="similarity">
    <text evidence="22">Belongs to the protein kinase superfamily. Tyr protein kinase family. Insulin receptor subfamily.</text>
</comment>
<dbReference type="Gene3D" id="3.80.20.20">
    <property type="entry name" value="Receptor L-domain"/>
    <property type="match status" value="2"/>
</dbReference>
<dbReference type="GO" id="GO:0046872">
    <property type="term" value="F:metal ion binding"/>
    <property type="evidence" value="ECO:0007669"/>
    <property type="project" value="UniProtKB-KW"/>
</dbReference>
<evidence type="ECO:0000256" key="9">
    <source>
        <dbReference type="ARBA" id="ARBA00022737"/>
    </source>
</evidence>
<comment type="caution">
    <text evidence="26">The sequence shown here is derived from an EMBL/GenBank/DDBJ whole genome shotgun (WGS) entry which is preliminary data.</text>
</comment>
<comment type="catalytic activity">
    <reaction evidence="20 22">
        <text>L-tyrosyl-[protein] + ATP = O-phospho-L-tyrosyl-[protein] + ADP + H(+)</text>
        <dbReference type="Rhea" id="RHEA:10596"/>
        <dbReference type="Rhea" id="RHEA-COMP:10136"/>
        <dbReference type="Rhea" id="RHEA-COMP:20101"/>
        <dbReference type="ChEBI" id="CHEBI:15378"/>
        <dbReference type="ChEBI" id="CHEBI:30616"/>
        <dbReference type="ChEBI" id="CHEBI:46858"/>
        <dbReference type="ChEBI" id="CHEBI:61978"/>
        <dbReference type="ChEBI" id="CHEBI:456216"/>
        <dbReference type="EC" id="2.7.10.1"/>
    </reaction>
</comment>
<organism evidence="26 27">
    <name type="scientific">Ladona fulva</name>
    <name type="common">Scarce chaser dragonfly</name>
    <name type="synonym">Libellula fulva</name>
    <dbReference type="NCBI Taxonomy" id="123851"/>
    <lineage>
        <taxon>Eukaryota</taxon>
        <taxon>Metazoa</taxon>
        <taxon>Ecdysozoa</taxon>
        <taxon>Arthropoda</taxon>
        <taxon>Hexapoda</taxon>
        <taxon>Insecta</taxon>
        <taxon>Pterygota</taxon>
        <taxon>Palaeoptera</taxon>
        <taxon>Odonata</taxon>
        <taxon>Epiprocta</taxon>
        <taxon>Anisoptera</taxon>
        <taxon>Libelluloidea</taxon>
        <taxon>Libellulidae</taxon>
        <taxon>Ladona</taxon>
    </lineage>
</organism>
<dbReference type="PANTHER" id="PTHR24416:SF525">
    <property type="entry name" value="INSULIN-LIKE RECEPTOR"/>
    <property type="match status" value="1"/>
</dbReference>
<dbReference type="PROSITE" id="PS50853">
    <property type="entry name" value="FN3"/>
    <property type="match status" value="2"/>
</dbReference>
<evidence type="ECO:0000256" key="6">
    <source>
        <dbReference type="ARBA" id="ARBA00022692"/>
    </source>
</evidence>
<keyword evidence="19" id="KW-0464">Manganese</keyword>
<keyword evidence="7" id="KW-0479">Metal-binding</keyword>
<dbReference type="InterPro" id="IPR017441">
    <property type="entry name" value="Protein_kinase_ATP_BS"/>
</dbReference>
<dbReference type="CDD" id="cd05032">
    <property type="entry name" value="PTKc_InsR_like"/>
    <property type="match status" value="1"/>
</dbReference>
<dbReference type="GO" id="GO:0043560">
    <property type="term" value="F:insulin receptor substrate binding"/>
    <property type="evidence" value="ECO:0007669"/>
    <property type="project" value="TreeGrafter"/>
</dbReference>
<feature type="domain" description="Protein kinase" evidence="24">
    <location>
        <begin position="874"/>
        <end position="1149"/>
    </location>
</feature>
<protein>
    <recommendedName>
        <fullName evidence="22">Tyrosine-protein kinase receptor</fullName>
        <ecNumber evidence="22">2.7.10.1</ecNumber>
    </recommendedName>
</protein>
<dbReference type="Gene3D" id="3.30.200.20">
    <property type="entry name" value="Phosphorylase Kinase, domain 1"/>
    <property type="match status" value="1"/>
</dbReference>
<feature type="region of interest" description="Disordered" evidence="23">
    <location>
        <begin position="607"/>
        <end position="628"/>
    </location>
</feature>
<dbReference type="FunFam" id="1.10.510.10:FF:000528">
    <property type="entry name" value="Tyrosine-protein kinase receptor"/>
    <property type="match status" value="1"/>
</dbReference>
<sequence>PKLIFETDSSQTSELEYRVCLTTVIKSVNSGPLITKYLAFHFGKEKACEICPEHCEGRACDERGACCHEMCLGSCRGPHTTDCYVCRDVVYNGECMKRCPFNTYEYLNRRCIHEKECLNMPTPPELDVSKSWKTFNGSCILECPPGYVEVMVKGVDGNYTQCERCNDSCRKECEGASINSISSAQKFRGCTYIKGSLEIQIRGGKNIVKELEENLNMIEEIQGFLKVVRSFPLVSLNFLKNLSIIHGEHLEYDKYSLVVLDNQNLQELWNWSENRPIVQVKRGRPFFHFNPKLCLYKIEKLKQSPNFTNFTEYEVARNSNGDKVACNVTVLKANVTQLHANLAVIAWEHFQHYDPRSLLGYVLYSTEAPTKNVTLYDGRDACGGDGWVVDDVSVPVGDPKEIYHIITKLKPYTQYAFYVKTYTVATETTGAQSEIHYFRTKPDIPSNAVNLKAYSNSSDELVVEWQPPLYPNGNITHYLVVGTWEKDDQAFLEQRDYCFEPLALPDKKANVVVQEVNSKLTEKECMKECDERNARVNNKEEKDIQSQIRFEDFLHNKVYVKRPNRKTRDIVSGSEAMTSFRNTELLKMRESQMYRGIPDMMESSTLTLSSPYMNDHPSSSVTPSYDNSPGTSPIIPSFQYKVEGTKIVIGDLRHFAEYNIAVQACREETPEERREKAKNKNLADKTCSSKSIVTARTQKLEVADNVDQNQLSIEVSNQTAASVKIKWEEPEKPNGLVVTYQIEYTRTDIENFKPLVECITRRRYLENGRSYTLRNLQPGSYGLKLRATSLAGNGEFTKSKFFIIQDPPSNTRSEPVVLGIVGTLAILVALFGYYVYKKKFGPKTSDMKLIASVNPEYVSAVYIPDEWEVARKKIELIRELGQGSFGMVYEGIARDIVEGKAEMRCAIKTVNEHATDRERIEFLNEASVMKAFNTHHVVRLLGVVSQGQPTLVVMELMANGDLKTYLRSHRPDASAYHGRQPPTLKRILQMAIEIADGMAYLSAKKFVHRDLAARNCMVADDLTVKIGDFGMTRDIYETDYYRKGTKGLLPVRWMAPESLKDGVFTSYSDVWSYGVVLWEMATLASQPYQGLSNDQVLRYVIDGGVMERPENCPDKLYELMRICWQHKPVARPTFLTLVSMLEADVSPSFATVSFYHSHEGEEVRNHNTAPIVVPQVSRTLPQGARIAEVEDDDDEEEGEVGGATQTPTTPLRLTRDVEDFSVEDDSASERESSPDEDDDDEEEGGDGEGSKGFPRHRERKGSGGDGGAKMHGGSSGRWASTGGDGSKGMSVYSSDSSKGSKVSNGSAAANGYMMGRHNSSGVLKTTEC</sequence>
<keyword evidence="16" id="KW-1015">Disulfide bond</keyword>
<name>A0A8K0KCK0_LADFU</name>
<keyword evidence="4" id="KW-0808">Transferase</keyword>
<dbReference type="SUPFAM" id="SSF56112">
    <property type="entry name" value="Protein kinase-like (PK-like)"/>
    <property type="match status" value="1"/>
</dbReference>
<dbReference type="PANTHER" id="PTHR24416">
    <property type="entry name" value="TYROSINE-PROTEIN KINASE RECEPTOR"/>
    <property type="match status" value="1"/>
</dbReference>
<keyword evidence="18" id="KW-0325">Glycoprotein</keyword>
<dbReference type="GO" id="GO:0051897">
    <property type="term" value="P:positive regulation of phosphatidylinositol 3-kinase/protein kinase B signal transduction"/>
    <property type="evidence" value="ECO:0007669"/>
    <property type="project" value="TreeGrafter"/>
</dbReference>
<dbReference type="GO" id="GO:0042593">
    <property type="term" value="P:glucose homeostasis"/>
    <property type="evidence" value="ECO:0007669"/>
    <property type="project" value="TreeGrafter"/>
</dbReference>
<evidence type="ECO:0000256" key="22">
    <source>
        <dbReference type="RuleBase" id="RU000312"/>
    </source>
</evidence>
<evidence type="ECO:0000256" key="3">
    <source>
        <dbReference type="ARBA" id="ARBA00022553"/>
    </source>
</evidence>
<keyword evidence="15" id="KW-0829">Tyrosine-protein kinase</keyword>
<comment type="subcellular location">
    <subcellularLocation>
        <location evidence="2">Membrane</location>
        <topology evidence="2">Single-pass type I membrane protein</topology>
    </subcellularLocation>
</comment>
<dbReference type="Pfam" id="PF00041">
    <property type="entry name" value="fn3"/>
    <property type="match status" value="1"/>
</dbReference>
<evidence type="ECO:0000256" key="19">
    <source>
        <dbReference type="ARBA" id="ARBA00023211"/>
    </source>
</evidence>
<dbReference type="SUPFAM" id="SSF57184">
    <property type="entry name" value="Growth factor receptor domain"/>
    <property type="match status" value="1"/>
</dbReference>
<dbReference type="InterPro" id="IPR000494">
    <property type="entry name" value="Rcpt_L-dom"/>
</dbReference>
<evidence type="ECO:0000256" key="17">
    <source>
        <dbReference type="ARBA" id="ARBA00023170"/>
    </source>
</evidence>
<feature type="compositionally biased region" description="Acidic residues" evidence="23">
    <location>
        <begin position="1189"/>
        <end position="1199"/>
    </location>
</feature>
<reference evidence="26" key="1">
    <citation type="submission" date="2013-04" db="EMBL/GenBank/DDBJ databases">
        <authorList>
            <person name="Qu J."/>
            <person name="Murali S.C."/>
            <person name="Bandaranaike D."/>
            <person name="Bellair M."/>
            <person name="Blankenburg K."/>
            <person name="Chao H."/>
            <person name="Dinh H."/>
            <person name="Doddapaneni H."/>
            <person name="Downs B."/>
            <person name="Dugan-Rocha S."/>
            <person name="Elkadiri S."/>
            <person name="Gnanaolivu R.D."/>
            <person name="Hernandez B."/>
            <person name="Javaid M."/>
            <person name="Jayaseelan J.C."/>
            <person name="Lee S."/>
            <person name="Li M."/>
            <person name="Ming W."/>
            <person name="Munidasa M."/>
            <person name="Muniz J."/>
            <person name="Nguyen L."/>
            <person name="Ongeri F."/>
            <person name="Osuji N."/>
            <person name="Pu L.-L."/>
            <person name="Puazo M."/>
            <person name="Qu C."/>
            <person name="Quiroz J."/>
            <person name="Raj R."/>
            <person name="Weissenberger G."/>
            <person name="Xin Y."/>
            <person name="Zou X."/>
            <person name="Han Y."/>
            <person name="Richards S."/>
            <person name="Worley K."/>
            <person name="Muzny D."/>
            <person name="Gibbs R."/>
        </authorList>
    </citation>
    <scope>NUCLEOTIDE SEQUENCE</scope>
    <source>
        <strain evidence="26">Sampled in the wild</strain>
    </source>
</reference>
<dbReference type="GO" id="GO:0043410">
    <property type="term" value="P:positive regulation of MAPK cascade"/>
    <property type="evidence" value="ECO:0007669"/>
    <property type="project" value="TreeGrafter"/>
</dbReference>
<keyword evidence="13" id="KW-1133">Transmembrane helix</keyword>
<evidence type="ECO:0000256" key="8">
    <source>
        <dbReference type="ARBA" id="ARBA00022729"/>
    </source>
</evidence>
<dbReference type="Pfam" id="PF07714">
    <property type="entry name" value="PK_Tyr_Ser-Thr"/>
    <property type="match status" value="1"/>
</dbReference>
<feature type="compositionally biased region" description="Low complexity" evidence="23">
    <location>
        <begin position="1287"/>
        <end position="1311"/>
    </location>
</feature>
<dbReference type="GO" id="GO:0005899">
    <property type="term" value="C:insulin receptor complex"/>
    <property type="evidence" value="ECO:0007669"/>
    <property type="project" value="TreeGrafter"/>
</dbReference>
<evidence type="ECO:0000256" key="16">
    <source>
        <dbReference type="ARBA" id="ARBA00023157"/>
    </source>
</evidence>
<evidence type="ECO:0000259" key="25">
    <source>
        <dbReference type="PROSITE" id="PS50853"/>
    </source>
</evidence>
<dbReference type="CDD" id="cd00064">
    <property type="entry name" value="FU"/>
    <property type="match status" value="1"/>
</dbReference>
<dbReference type="PROSITE" id="PS50011">
    <property type="entry name" value="PROTEIN_KINASE_DOM"/>
    <property type="match status" value="1"/>
</dbReference>
<keyword evidence="5" id="KW-0165">Cleavage on pair of basic residues</keyword>
<feature type="domain" description="Fibronectin type-III" evidence="25">
    <location>
        <begin position="327"/>
        <end position="443"/>
    </location>
</feature>
<dbReference type="Gene3D" id="1.10.510.10">
    <property type="entry name" value="Transferase(Phosphotransferase) domain 1"/>
    <property type="match status" value="1"/>
</dbReference>
<dbReference type="FunFam" id="2.60.40.10:FF:000087">
    <property type="entry name" value="Tyrosine-protein kinase receptor"/>
    <property type="match status" value="1"/>
</dbReference>
<dbReference type="Gene3D" id="2.10.220.10">
    <property type="entry name" value="Hormone Receptor, Insulin-like Growth Factor Receptor 1, Chain A, domain 2"/>
    <property type="match status" value="1"/>
</dbReference>
<feature type="compositionally biased region" description="Acidic residues" evidence="23">
    <location>
        <begin position="1234"/>
        <end position="1246"/>
    </location>
</feature>
<dbReference type="InterPro" id="IPR006212">
    <property type="entry name" value="Furin_repeat"/>
</dbReference>